<reference evidence="13" key="1">
    <citation type="journal article" date="2021" name="PeerJ">
        <title>Extensive microbial diversity within the chicken gut microbiome revealed by metagenomics and culture.</title>
        <authorList>
            <person name="Gilroy R."/>
            <person name="Ravi A."/>
            <person name="Getino M."/>
            <person name="Pursley I."/>
            <person name="Horton D.L."/>
            <person name="Alikhan N.F."/>
            <person name="Baker D."/>
            <person name="Gharbi K."/>
            <person name="Hall N."/>
            <person name="Watson M."/>
            <person name="Adriaenssens E.M."/>
            <person name="Foster-Nyarko E."/>
            <person name="Jarju S."/>
            <person name="Secka A."/>
            <person name="Antonio M."/>
            <person name="Oren A."/>
            <person name="Chaudhuri R.R."/>
            <person name="La Ragione R."/>
            <person name="Hildebrand F."/>
            <person name="Pallen M.J."/>
        </authorList>
    </citation>
    <scope>NUCLEOTIDE SEQUENCE</scope>
    <source>
        <strain evidence="13">ChiBcolR8-3208</strain>
    </source>
</reference>
<dbReference type="PANTHER" id="PTHR24221:SF654">
    <property type="entry name" value="ATP-BINDING CASSETTE SUB-FAMILY B MEMBER 6"/>
    <property type="match status" value="1"/>
</dbReference>
<dbReference type="EMBL" id="DWXZ01000079">
    <property type="protein sequence ID" value="HJB37238.1"/>
    <property type="molecule type" value="Genomic_DNA"/>
</dbReference>
<feature type="transmembrane region" description="Helical" evidence="10">
    <location>
        <begin position="26"/>
        <end position="49"/>
    </location>
</feature>
<reference evidence="13" key="2">
    <citation type="submission" date="2021-04" db="EMBL/GenBank/DDBJ databases">
        <authorList>
            <person name="Gilroy R."/>
        </authorList>
    </citation>
    <scope>NUCLEOTIDE SEQUENCE</scope>
    <source>
        <strain evidence="13">ChiBcolR8-3208</strain>
    </source>
</reference>
<keyword evidence="6" id="KW-0788">Thiol protease</keyword>
<evidence type="ECO:0000256" key="4">
    <source>
        <dbReference type="ARBA" id="ARBA00022692"/>
    </source>
</evidence>
<evidence type="ECO:0000256" key="2">
    <source>
        <dbReference type="ARBA" id="ARBA00022448"/>
    </source>
</evidence>
<dbReference type="Gene3D" id="1.20.1560.10">
    <property type="entry name" value="ABC transporter type 1, transmembrane domain"/>
    <property type="match status" value="1"/>
</dbReference>
<evidence type="ECO:0000256" key="8">
    <source>
        <dbReference type="ARBA" id="ARBA00022989"/>
    </source>
</evidence>
<dbReference type="PROSITE" id="PS00211">
    <property type="entry name" value="ABC_TRANSPORTER_1"/>
    <property type="match status" value="1"/>
</dbReference>
<feature type="transmembrane region" description="Helical" evidence="10">
    <location>
        <begin position="170"/>
        <end position="188"/>
    </location>
</feature>
<dbReference type="SMART" id="SM00382">
    <property type="entry name" value="AAA"/>
    <property type="match status" value="1"/>
</dbReference>
<dbReference type="AlphaFoldDB" id="A0A9D2LYU8"/>
<keyword evidence="4 10" id="KW-0812">Transmembrane</keyword>
<evidence type="ECO:0000256" key="9">
    <source>
        <dbReference type="ARBA" id="ARBA00023136"/>
    </source>
</evidence>
<dbReference type="Proteomes" id="UP000824214">
    <property type="component" value="Unassembled WGS sequence"/>
</dbReference>
<evidence type="ECO:0000256" key="1">
    <source>
        <dbReference type="ARBA" id="ARBA00004651"/>
    </source>
</evidence>
<dbReference type="InterPro" id="IPR011527">
    <property type="entry name" value="ABC1_TM_dom"/>
</dbReference>
<dbReference type="PROSITE" id="PS50929">
    <property type="entry name" value="ABC_TM1F"/>
    <property type="match status" value="1"/>
</dbReference>
<feature type="domain" description="ABC transmembrane type-1" evidence="12">
    <location>
        <begin position="29"/>
        <end position="310"/>
    </location>
</feature>
<comment type="subcellular location">
    <subcellularLocation>
        <location evidence="1">Cell membrane</location>
        <topology evidence="1">Multi-pass membrane protein</topology>
    </subcellularLocation>
</comment>
<accession>A0A9D2LYU8</accession>
<dbReference type="InterPro" id="IPR003593">
    <property type="entry name" value="AAA+_ATPase"/>
</dbReference>
<name>A0A9D2LYU8_9FIRM</name>
<keyword evidence="6" id="KW-0378">Hydrolase</keyword>
<keyword evidence="8 10" id="KW-1133">Transmembrane helix</keyword>
<feature type="transmembrane region" description="Helical" evidence="10">
    <location>
        <begin position="69"/>
        <end position="89"/>
    </location>
</feature>
<dbReference type="FunFam" id="3.40.50.300:FF:000299">
    <property type="entry name" value="ABC transporter ATP-binding protein/permease"/>
    <property type="match status" value="1"/>
</dbReference>
<dbReference type="InterPro" id="IPR039421">
    <property type="entry name" value="Type_1_exporter"/>
</dbReference>
<proteinExistence type="predicted"/>
<keyword evidence="9 10" id="KW-0472">Membrane</keyword>
<dbReference type="GO" id="GO:0016887">
    <property type="term" value="F:ATP hydrolysis activity"/>
    <property type="evidence" value="ECO:0007669"/>
    <property type="project" value="InterPro"/>
</dbReference>
<keyword evidence="5" id="KW-0547">Nucleotide-binding</keyword>
<dbReference type="GO" id="GO:0005886">
    <property type="term" value="C:plasma membrane"/>
    <property type="evidence" value="ECO:0007669"/>
    <property type="project" value="UniProtKB-SubCell"/>
</dbReference>
<dbReference type="PANTHER" id="PTHR24221">
    <property type="entry name" value="ATP-BINDING CASSETTE SUB-FAMILY B"/>
    <property type="match status" value="1"/>
</dbReference>
<dbReference type="InterPro" id="IPR027417">
    <property type="entry name" value="P-loop_NTPase"/>
</dbReference>
<evidence type="ECO:0000256" key="5">
    <source>
        <dbReference type="ARBA" id="ARBA00022741"/>
    </source>
</evidence>
<dbReference type="GO" id="GO:0034040">
    <property type="term" value="F:ATPase-coupled lipid transmembrane transporter activity"/>
    <property type="evidence" value="ECO:0007669"/>
    <property type="project" value="TreeGrafter"/>
</dbReference>
<dbReference type="SUPFAM" id="SSF90123">
    <property type="entry name" value="ABC transporter transmembrane region"/>
    <property type="match status" value="1"/>
</dbReference>
<feature type="domain" description="ABC transporter" evidence="11">
    <location>
        <begin position="344"/>
        <end position="571"/>
    </location>
</feature>
<evidence type="ECO:0000313" key="13">
    <source>
        <dbReference type="EMBL" id="HJB37238.1"/>
    </source>
</evidence>
<dbReference type="GO" id="GO:0005524">
    <property type="term" value="F:ATP binding"/>
    <property type="evidence" value="ECO:0007669"/>
    <property type="project" value="UniProtKB-KW"/>
</dbReference>
<evidence type="ECO:0000256" key="10">
    <source>
        <dbReference type="SAM" id="Phobius"/>
    </source>
</evidence>
<evidence type="ECO:0000256" key="6">
    <source>
        <dbReference type="ARBA" id="ARBA00022807"/>
    </source>
</evidence>
<dbReference type="GO" id="GO:0140359">
    <property type="term" value="F:ABC-type transporter activity"/>
    <property type="evidence" value="ECO:0007669"/>
    <property type="project" value="InterPro"/>
</dbReference>
<dbReference type="GO" id="GO:0008234">
    <property type="term" value="F:cysteine-type peptidase activity"/>
    <property type="evidence" value="ECO:0007669"/>
    <property type="project" value="UniProtKB-KW"/>
</dbReference>
<keyword evidence="6" id="KW-0645">Protease</keyword>
<dbReference type="Pfam" id="PF00005">
    <property type="entry name" value="ABC_tran"/>
    <property type="match status" value="1"/>
</dbReference>
<feature type="transmembrane region" description="Helical" evidence="10">
    <location>
        <begin position="146"/>
        <end position="164"/>
    </location>
</feature>
<dbReference type="Gene3D" id="3.40.50.300">
    <property type="entry name" value="P-loop containing nucleotide triphosphate hydrolases"/>
    <property type="match status" value="1"/>
</dbReference>
<protein>
    <submittedName>
        <fullName evidence="13">ABC transporter ATP-binding protein/permease</fullName>
    </submittedName>
</protein>
<dbReference type="Pfam" id="PF00664">
    <property type="entry name" value="ABC_membrane"/>
    <property type="match status" value="1"/>
</dbReference>
<organism evidence="13 14">
    <name type="scientific">Candidatus Acutalibacter ornithocaccae</name>
    <dbReference type="NCBI Taxonomy" id="2838416"/>
    <lineage>
        <taxon>Bacteria</taxon>
        <taxon>Bacillati</taxon>
        <taxon>Bacillota</taxon>
        <taxon>Clostridia</taxon>
        <taxon>Eubacteriales</taxon>
        <taxon>Acutalibacteraceae</taxon>
        <taxon>Acutalibacter</taxon>
    </lineage>
</organism>
<dbReference type="InterPro" id="IPR003439">
    <property type="entry name" value="ABC_transporter-like_ATP-bd"/>
</dbReference>
<keyword evidence="7 13" id="KW-0067">ATP-binding</keyword>
<dbReference type="InterPro" id="IPR036640">
    <property type="entry name" value="ABC1_TM_sf"/>
</dbReference>
<dbReference type="InterPro" id="IPR017871">
    <property type="entry name" value="ABC_transporter-like_CS"/>
</dbReference>
<gene>
    <name evidence="13" type="ORF">H9942_04120</name>
</gene>
<evidence type="ECO:0000256" key="3">
    <source>
        <dbReference type="ARBA" id="ARBA00022475"/>
    </source>
</evidence>
<keyword evidence="2" id="KW-0813">Transport</keyword>
<feature type="transmembrane region" description="Helical" evidence="10">
    <location>
        <begin position="255"/>
        <end position="275"/>
    </location>
</feature>
<evidence type="ECO:0000259" key="12">
    <source>
        <dbReference type="PROSITE" id="PS50929"/>
    </source>
</evidence>
<comment type="caution">
    <text evidence="13">The sequence shown here is derived from an EMBL/GenBank/DDBJ whole genome shotgun (WGS) entry which is preliminary data.</text>
</comment>
<sequence>MSNKMNYLGILRVMARNFRYMKGKRLQFLVGGVLGLGSLAVGFLIPYLYEQLMELVEAGAGYGEILGAIGPAFGVLVLLMPLVCLGSWWQKSSANFATATMQRKVFGHTMRLPVSALETDRADKVIRATANVRSATSMFTGYTMTMVFKFLVYFCGGFLVLLWLDWRYALLGVALSAVMFWAATWLNIRLRALEHKALSADASLGGVLMDLVGNLPVAKLFGLEQTLSHKYSDAGEAAYRCRLSYKVMRGTTDGVLDFLSYSAQGFAILLGVWALGLAQDFPSLVYLASMFSLMLTGTRDLGNAVMFLQTTVVNAQRVEELLEQPLEADRQTSAQPDFSTRPAVEFSHVDFSYLPGKQVLHDVCLTVEPGQMVAIVGGSGCGKTTLIKLLEGFYAADSGEIFVGGAPISQLSNHDLRGKLSYIPQDAQLSSGTIAQNVALSQAKLDAVRVQDCLDQASLFLESDTPVGEGGSGLSGGQAQRVSIARALYRDAPVYLLDEATSSLDSATEKQLQHTIDTVLQGKTVLVIAHRLSTVRNAHKIVYMEQGRILETGTHEELLALGGGYARLYHSRKVFSR</sequence>
<evidence type="ECO:0000256" key="7">
    <source>
        <dbReference type="ARBA" id="ARBA00022840"/>
    </source>
</evidence>
<dbReference type="PROSITE" id="PS50893">
    <property type="entry name" value="ABC_TRANSPORTER_2"/>
    <property type="match status" value="1"/>
</dbReference>
<keyword evidence="3" id="KW-1003">Cell membrane</keyword>
<evidence type="ECO:0000259" key="11">
    <source>
        <dbReference type="PROSITE" id="PS50893"/>
    </source>
</evidence>
<dbReference type="SUPFAM" id="SSF52540">
    <property type="entry name" value="P-loop containing nucleoside triphosphate hydrolases"/>
    <property type="match status" value="1"/>
</dbReference>
<evidence type="ECO:0000313" key="14">
    <source>
        <dbReference type="Proteomes" id="UP000824214"/>
    </source>
</evidence>